<proteinExistence type="predicted"/>
<name>A0ABR0Q5D4_GOSAR</name>
<dbReference type="EMBL" id="JARKNE010000005">
    <property type="protein sequence ID" value="KAK5834198.1"/>
    <property type="molecule type" value="Genomic_DNA"/>
</dbReference>
<protein>
    <submittedName>
        <fullName evidence="2">Uncharacterized protein</fullName>
    </submittedName>
</protein>
<feature type="compositionally biased region" description="Acidic residues" evidence="1">
    <location>
        <begin position="47"/>
        <end position="57"/>
    </location>
</feature>
<keyword evidence="3" id="KW-1185">Reference proteome</keyword>
<organism evidence="2 3">
    <name type="scientific">Gossypium arboreum</name>
    <name type="common">Tree cotton</name>
    <name type="synonym">Gossypium nanking</name>
    <dbReference type="NCBI Taxonomy" id="29729"/>
    <lineage>
        <taxon>Eukaryota</taxon>
        <taxon>Viridiplantae</taxon>
        <taxon>Streptophyta</taxon>
        <taxon>Embryophyta</taxon>
        <taxon>Tracheophyta</taxon>
        <taxon>Spermatophyta</taxon>
        <taxon>Magnoliopsida</taxon>
        <taxon>eudicotyledons</taxon>
        <taxon>Gunneridae</taxon>
        <taxon>Pentapetalae</taxon>
        <taxon>rosids</taxon>
        <taxon>malvids</taxon>
        <taxon>Malvales</taxon>
        <taxon>Malvaceae</taxon>
        <taxon>Malvoideae</taxon>
        <taxon>Gossypium</taxon>
    </lineage>
</organism>
<feature type="region of interest" description="Disordered" evidence="1">
    <location>
        <begin position="38"/>
        <end position="57"/>
    </location>
</feature>
<reference evidence="2 3" key="1">
    <citation type="submission" date="2023-03" db="EMBL/GenBank/DDBJ databases">
        <title>WGS of Gossypium arboreum.</title>
        <authorList>
            <person name="Yu D."/>
        </authorList>
    </citation>
    <scope>NUCLEOTIDE SEQUENCE [LARGE SCALE GENOMIC DNA]</scope>
    <source>
        <tissue evidence="2">Leaf</tissue>
    </source>
</reference>
<accession>A0ABR0Q5D4</accession>
<evidence type="ECO:0000313" key="3">
    <source>
        <dbReference type="Proteomes" id="UP001358586"/>
    </source>
</evidence>
<sequence length="71" mass="8024">MRSGECLEASNVVLGCQKDVKNTEPTNEMMSVTEQVEMSMENNGSNEENELPTESDSYVLDEEETLEEEFI</sequence>
<comment type="caution">
    <text evidence="2">The sequence shown here is derived from an EMBL/GenBank/DDBJ whole genome shotgun (WGS) entry which is preliminary data.</text>
</comment>
<dbReference type="Proteomes" id="UP001358586">
    <property type="component" value="Chromosome 5"/>
</dbReference>
<evidence type="ECO:0000313" key="2">
    <source>
        <dbReference type="EMBL" id="KAK5834198.1"/>
    </source>
</evidence>
<evidence type="ECO:0000256" key="1">
    <source>
        <dbReference type="SAM" id="MobiDB-lite"/>
    </source>
</evidence>
<gene>
    <name evidence="2" type="ORF">PVK06_018072</name>
</gene>